<comment type="caution">
    <text evidence="2">The sequence shown here is derived from an EMBL/GenBank/DDBJ whole genome shotgun (WGS) entry which is preliminary data.</text>
</comment>
<dbReference type="AlphaFoldDB" id="A0A1F6T7C3"/>
<dbReference type="EMBL" id="MFSR01000010">
    <property type="protein sequence ID" value="OGI40945.1"/>
    <property type="molecule type" value="Genomic_DNA"/>
</dbReference>
<organism evidence="2 3">
    <name type="scientific">Candidatus Muproteobacteria bacterium RBG_16_64_10</name>
    <dbReference type="NCBI Taxonomy" id="1817757"/>
    <lineage>
        <taxon>Bacteria</taxon>
        <taxon>Pseudomonadati</taxon>
        <taxon>Pseudomonadota</taxon>
        <taxon>Candidatus Muproteobacteria</taxon>
    </lineage>
</organism>
<feature type="compositionally biased region" description="Low complexity" evidence="1">
    <location>
        <begin position="86"/>
        <end position="97"/>
    </location>
</feature>
<evidence type="ECO:0000313" key="3">
    <source>
        <dbReference type="Proteomes" id="UP000179334"/>
    </source>
</evidence>
<evidence type="ECO:0000313" key="2">
    <source>
        <dbReference type="EMBL" id="OGI40945.1"/>
    </source>
</evidence>
<sequence>MRSMPKSGSRIVAWLLAGLFLLTQVAALAHEYDHALHKHNVPCAQHSFANGLDTAVAAKTLSFVTTAATVVAVRIPSHRPPSQPTAAYAVRAPPRAV</sequence>
<gene>
    <name evidence="2" type="ORF">A2V91_05025</name>
</gene>
<protein>
    <submittedName>
        <fullName evidence="2">Uncharacterized protein</fullName>
    </submittedName>
</protein>
<name>A0A1F6T7C3_9PROT</name>
<dbReference type="Proteomes" id="UP000179334">
    <property type="component" value="Unassembled WGS sequence"/>
</dbReference>
<feature type="region of interest" description="Disordered" evidence="1">
    <location>
        <begin position="78"/>
        <end position="97"/>
    </location>
</feature>
<reference evidence="2 3" key="1">
    <citation type="journal article" date="2016" name="Nat. Commun.">
        <title>Thousands of microbial genomes shed light on interconnected biogeochemical processes in an aquifer system.</title>
        <authorList>
            <person name="Anantharaman K."/>
            <person name="Brown C.T."/>
            <person name="Hug L.A."/>
            <person name="Sharon I."/>
            <person name="Castelle C.J."/>
            <person name="Probst A.J."/>
            <person name="Thomas B.C."/>
            <person name="Singh A."/>
            <person name="Wilkins M.J."/>
            <person name="Karaoz U."/>
            <person name="Brodie E.L."/>
            <person name="Williams K.H."/>
            <person name="Hubbard S.S."/>
            <person name="Banfield J.F."/>
        </authorList>
    </citation>
    <scope>NUCLEOTIDE SEQUENCE [LARGE SCALE GENOMIC DNA]</scope>
</reference>
<proteinExistence type="predicted"/>
<accession>A0A1F6T7C3</accession>
<evidence type="ECO:0000256" key="1">
    <source>
        <dbReference type="SAM" id="MobiDB-lite"/>
    </source>
</evidence>